<accession>A0A0T9RKY7</accession>
<organism evidence="3 4">
    <name type="scientific">Yersinia pekkanenii</name>
    <dbReference type="NCBI Taxonomy" id="1288385"/>
    <lineage>
        <taxon>Bacteria</taxon>
        <taxon>Pseudomonadati</taxon>
        <taxon>Pseudomonadota</taxon>
        <taxon>Gammaproteobacteria</taxon>
        <taxon>Enterobacterales</taxon>
        <taxon>Yersiniaceae</taxon>
        <taxon>Yersinia</taxon>
    </lineage>
</organism>
<evidence type="ECO:0000313" key="4">
    <source>
        <dbReference type="Proteomes" id="UP000045840"/>
    </source>
</evidence>
<evidence type="ECO:0000259" key="1">
    <source>
        <dbReference type="Pfam" id="PF06406"/>
    </source>
</evidence>
<evidence type="ECO:0000313" key="3">
    <source>
        <dbReference type="EMBL" id="CNI66927.1"/>
    </source>
</evidence>
<evidence type="ECO:0000259" key="2">
    <source>
        <dbReference type="Pfam" id="PF21523"/>
    </source>
</evidence>
<dbReference type="InterPro" id="IPR048345">
    <property type="entry name" value="ParM_C"/>
</dbReference>
<feature type="domain" description="Plasmid segregation protein ParM C-terminal" evidence="2">
    <location>
        <begin position="164"/>
        <end position="319"/>
    </location>
</feature>
<dbReference type="InterPro" id="IPR009440">
    <property type="entry name" value="ParM/StbA_N"/>
</dbReference>
<proteinExistence type="predicted"/>
<protein>
    <submittedName>
        <fullName evidence="3">Plasmid stability protein StbA family protein</fullName>
    </submittedName>
</protein>
<feature type="domain" description="Plasmid segregation protein ParM/StbA N-terminal" evidence="1">
    <location>
        <begin position="1"/>
        <end position="156"/>
    </location>
</feature>
<dbReference type="InterPro" id="IPR043129">
    <property type="entry name" value="ATPase_NBD"/>
</dbReference>
<dbReference type="Pfam" id="PF06406">
    <property type="entry name" value="StbA_N"/>
    <property type="match status" value="1"/>
</dbReference>
<dbReference type="InterPro" id="IPR056367">
    <property type="entry name" value="ASKHA_NBD_ParM_R1-like"/>
</dbReference>
<dbReference type="CDD" id="cd24022">
    <property type="entry name" value="ASKHA_NBD_ParM_R1-like"/>
    <property type="match status" value="1"/>
</dbReference>
<dbReference type="SUPFAM" id="SSF53067">
    <property type="entry name" value="Actin-like ATPase domain"/>
    <property type="match status" value="2"/>
</dbReference>
<sequence length="324" mass="35213">MNIFCDDGSTNVKLAWFDNGALNTAISVNSFRKGWKVEGIGSRATFNYELDGTKYTYDEVSSEAINTTHIEYQYSDANVLAVHHALLNSGLKPQSVSLTVTLPISEFYTSECQKNTLNIQRKTDNLLRSVTLNKGDSFTITHVDVMPESLPAVFAQLVSDNVGPFEKSLVIDLGGTTLDVGVIVGQFEDVSAIHGNSSIGVSMVTQPTLSALKMASSDTSPMVADELIKRRAEPEFVRQVINDESRISLVMDTIDTAIIQLGKRVVDELSDFRHVNRVYIVGGGATLITSAIQEAWSHLGNKVSMMASPQTALVTAIAAFKEGE</sequence>
<dbReference type="AlphaFoldDB" id="A0A0T9RKY7"/>
<dbReference type="Gene3D" id="3.30.420.40">
    <property type="match status" value="2"/>
</dbReference>
<dbReference type="Pfam" id="PF21523">
    <property type="entry name" value="ParM_N"/>
    <property type="match status" value="1"/>
</dbReference>
<dbReference type="EMBL" id="CQAZ01000094">
    <property type="protein sequence ID" value="CNI66927.1"/>
    <property type="molecule type" value="Genomic_DNA"/>
</dbReference>
<reference evidence="4" key="1">
    <citation type="submission" date="2015-03" db="EMBL/GenBank/DDBJ databases">
        <authorList>
            <consortium name="Pathogen Informatics"/>
        </authorList>
    </citation>
    <scope>NUCLEOTIDE SEQUENCE [LARGE SCALE GENOMIC DNA]</scope>
    <source>
        <strain evidence="4">A125KOH2</strain>
    </source>
</reference>
<dbReference type="RefSeq" id="WP_049615378.1">
    <property type="nucleotide sequence ID" value="NZ_CQAZ01000094.1"/>
</dbReference>
<name>A0A0T9RKY7_9GAMM</name>
<gene>
    <name evidence="3" type="primary">parM_1</name>
    <name evidence="3" type="ORF">ERS008529_04639</name>
</gene>
<dbReference type="Proteomes" id="UP000045840">
    <property type="component" value="Unassembled WGS sequence"/>
</dbReference>